<keyword evidence="5 7" id="KW-1133">Transmembrane helix</keyword>
<feature type="transmembrane region" description="Helical" evidence="7">
    <location>
        <begin position="188"/>
        <end position="204"/>
    </location>
</feature>
<evidence type="ECO:0000259" key="8">
    <source>
        <dbReference type="Pfam" id="PF09335"/>
    </source>
</evidence>
<keyword evidence="10" id="KW-1185">Reference proteome</keyword>
<evidence type="ECO:0000313" key="9">
    <source>
        <dbReference type="EMBL" id="MBS9338339.1"/>
    </source>
</evidence>
<keyword evidence="3 7" id="KW-1003">Cell membrane</keyword>
<evidence type="ECO:0000256" key="6">
    <source>
        <dbReference type="ARBA" id="ARBA00023136"/>
    </source>
</evidence>
<keyword evidence="4 7" id="KW-0812">Transmembrane</keyword>
<proteinExistence type="inferred from homology"/>
<evidence type="ECO:0000256" key="4">
    <source>
        <dbReference type="ARBA" id="ARBA00022692"/>
    </source>
</evidence>
<reference evidence="9 10" key="1">
    <citation type="submission" date="2020-02" db="EMBL/GenBank/DDBJ databases">
        <title>Fructobacillus sp. isolated from paper mulberry of Taiwan.</title>
        <authorList>
            <person name="Lin S.-T."/>
        </authorList>
    </citation>
    <scope>NUCLEOTIDE SEQUENCE [LARGE SCALE GENOMIC DNA]</scope>
    <source>
        <strain evidence="9 10">M2-14</strain>
    </source>
</reference>
<evidence type="ECO:0000256" key="7">
    <source>
        <dbReference type="RuleBase" id="RU367016"/>
    </source>
</evidence>
<sequence>MLMVESFAAVTTWMTHIGSTSANFSVVELAILFLLILIETGGIVTGFIPGDALVMTAAGLAGRHHEPFEFVALVILFSLASAIGDSINYWFGAWIIKQVDKIPWVKKHLNEEMTEKITANFNQKRWQLFIILGRFVPFVRTIVPLSAHRLHLRFKTYVHMSIAASTLWALTMVTIGYFFGHLELPKELTISVIVIAIIGAVLTLRSKRFRQAIVDLITKPSQEKGE</sequence>
<comment type="subcellular location">
    <subcellularLocation>
        <location evidence="1 7">Cell membrane</location>
        <topology evidence="1 7">Multi-pass membrane protein</topology>
    </subcellularLocation>
</comment>
<dbReference type="Pfam" id="PF09335">
    <property type="entry name" value="VTT_dom"/>
    <property type="match status" value="1"/>
</dbReference>
<evidence type="ECO:0000313" key="10">
    <source>
        <dbReference type="Proteomes" id="UP001519504"/>
    </source>
</evidence>
<accession>A0ABS5R1E6</accession>
<dbReference type="Proteomes" id="UP001519504">
    <property type="component" value="Unassembled WGS sequence"/>
</dbReference>
<evidence type="ECO:0000256" key="5">
    <source>
        <dbReference type="ARBA" id="ARBA00022989"/>
    </source>
</evidence>
<feature type="transmembrane region" description="Helical" evidence="7">
    <location>
        <begin position="70"/>
        <end position="91"/>
    </location>
</feature>
<comment type="caution">
    <text evidence="9">The sequence shown here is derived from an EMBL/GenBank/DDBJ whole genome shotgun (WGS) entry which is preliminary data.</text>
</comment>
<feature type="domain" description="VTT" evidence="8">
    <location>
        <begin position="48"/>
        <end position="177"/>
    </location>
</feature>
<evidence type="ECO:0000256" key="2">
    <source>
        <dbReference type="ARBA" id="ARBA00010792"/>
    </source>
</evidence>
<keyword evidence="6 7" id="KW-0472">Membrane</keyword>
<dbReference type="EMBL" id="JAAMFK010000002">
    <property type="protein sequence ID" value="MBS9338339.1"/>
    <property type="molecule type" value="Genomic_DNA"/>
</dbReference>
<comment type="similarity">
    <text evidence="2 7">Belongs to the DedA family.</text>
</comment>
<dbReference type="InterPro" id="IPR032816">
    <property type="entry name" value="VTT_dom"/>
</dbReference>
<evidence type="ECO:0000256" key="1">
    <source>
        <dbReference type="ARBA" id="ARBA00004651"/>
    </source>
</evidence>
<dbReference type="PANTHER" id="PTHR30353:SF0">
    <property type="entry name" value="TRANSMEMBRANE PROTEIN"/>
    <property type="match status" value="1"/>
</dbReference>
<name>A0ABS5R1E6_9LACO</name>
<feature type="transmembrane region" description="Helical" evidence="7">
    <location>
        <begin position="157"/>
        <end position="182"/>
    </location>
</feature>
<feature type="transmembrane region" description="Helical" evidence="7">
    <location>
        <begin position="29"/>
        <end position="49"/>
    </location>
</feature>
<dbReference type="PANTHER" id="PTHR30353">
    <property type="entry name" value="INNER MEMBRANE PROTEIN DEDA-RELATED"/>
    <property type="match status" value="1"/>
</dbReference>
<dbReference type="InterPro" id="IPR032818">
    <property type="entry name" value="DedA-like"/>
</dbReference>
<organism evidence="9 10">
    <name type="scientific">Fructobacillus broussonetiae</name>
    <dbReference type="NCBI Taxonomy" id="2713173"/>
    <lineage>
        <taxon>Bacteria</taxon>
        <taxon>Bacillati</taxon>
        <taxon>Bacillota</taxon>
        <taxon>Bacilli</taxon>
        <taxon>Lactobacillales</taxon>
        <taxon>Lactobacillaceae</taxon>
        <taxon>Fructobacillus</taxon>
    </lineage>
</organism>
<gene>
    <name evidence="9" type="ORF">G6R29_01650</name>
</gene>
<evidence type="ECO:0000256" key="3">
    <source>
        <dbReference type="ARBA" id="ARBA00022475"/>
    </source>
</evidence>
<protein>
    <submittedName>
        <fullName evidence="9">DedA family protein</fullName>
    </submittedName>
</protein>